<name>A0A1H0FQR5_9PSEU</name>
<proteinExistence type="predicted"/>
<dbReference type="PANTHER" id="PTHR35526:SF3">
    <property type="entry name" value="ANTI-SIGMA-F FACTOR RSBW"/>
    <property type="match status" value="1"/>
</dbReference>
<dbReference type="InterPro" id="IPR003594">
    <property type="entry name" value="HATPase_dom"/>
</dbReference>
<dbReference type="CDD" id="cd16936">
    <property type="entry name" value="HATPase_RsbW-like"/>
    <property type="match status" value="1"/>
</dbReference>
<dbReference type="Proteomes" id="UP000199651">
    <property type="component" value="Unassembled WGS sequence"/>
</dbReference>
<gene>
    <name evidence="4" type="ORF">SAMN05192558_101471</name>
</gene>
<evidence type="ECO:0000313" key="5">
    <source>
        <dbReference type="Proteomes" id="UP000199651"/>
    </source>
</evidence>
<evidence type="ECO:0000256" key="1">
    <source>
        <dbReference type="ARBA" id="ARBA00022527"/>
    </source>
</evidence>
<dbReference type="PANTHER" id="PTHR35526">
    <property type="entry name" value="ANTI-SIGMA-F FACTOR RSBW-RELATED"/>
    <property type="match status" value="1"/>
</dbReference>
<dbReference type="RefSeq" id="WP_091369283.1">
    <property type="nucleotide sequence ID" value="NZ_FNDV01000003.1"/>
</dbReference>
<protein>
    <submittedName>
        <fullName evidence="4">Anti-sigma regulatory factor (Ser/Thr protein kinase)</fullName>
    </submittedName>
</protein>
<evidence type="ECO:0000259" key="3">
    <source>
        <dbReference type="Pfam" id="PF13581"/>
    </source>
</evidence>
<evidence type="ECO:0000313" key="4">
    <source>
        <dbReference type="EMBL" id="SDN96985.1"/>
    </source>
</evidence>
<reference evidence="5" key="1">
    <citation type="submission" date="2016-10" db="EMBL/GenBank/DDBJ databases">
        <authorList>
            <person name="Varghese N."/>
            <person name="Submissions S."/>
        </authorList>
    </citation>
    <scope>NUCLEOTIDE SEQUENCE [LARGE SCALE GENOMIC DNA]</scope>
    <source>
        <strain evidence="5">IBRC-M 10655</strain>
    </source>
</reference>
<sequence length="153" mass="16837">MTDTDGVSTLSTWIEARPDAVFGLRHRIDHWLDDRGVRAGRRHDIVLAADEAITNAIEHGYPTTHRVAIALHLTADTITFTVTSIGTWKWPDADIGRTHGWGLHLIDTCADHVDIQQVHDAVVLTARFARNPAPPTPSTTTEARPVADLDPGR</sequence>
<dbReference type="SUPFAM" id="SSF55874">
    <property type="entry name" value="ATPase domain of HSP90 chaperone/DNA topoisomerase II/histidine kinase"/>
    <property type="match status" value="1"/>
</dbReference>
<keyword evidence="4" id="KW-0418">Kinase</keyword>
<dbReference type="EMBL" id="FNJB01000001">
    <property type="protein sequence ID" value="SDN96985.1"/>
    <property type="molecule type" value="Genomic_DNA"/>
</dbReference>
<feature type="region of interest" description="Disordered" evidence="2">
    <location>
        <begin position="129"/>
        <end position="153"/>
    </location>
</feature>
<dbReference type="Gene3D" id="3.30.565.10">
    <property type="entry name" value="Histidine kinase-like ATPase, C-terminal domain"/>
    <property type="match status" value="1"/>
</dbReference>
<keyword evidence="4" id="KW-0808">Transferase</keyword>
<keyword evidence="1" id="KW-0723">Serine/threonine-protein kinase</keyword>
<accession>A0A1H0FQR5</accession>
<dbReference type="Pfam" id="PF13581">
    <property type="entry name" value="HATPase_c_2"/>
    <property type="match status" value="1"/>
</dbReference>
<dbReference type="InterPro" id="IPR050267">
    <property type="entry name" value="Anti-sigma-factor_SerPK"/>
</dbReference>
<dbReference type="AlphaFoldDB" id="A0A1H0FQR5"/>
<keyword evidence="5" id="KW-1185">Reference proteome</keyword>
<evidence type="ECO:0000256" key="2">
    <source>
        <dbReference type="SAM" id="MobiDB-lite"/>
    </source>
</evidence>
<dbReference type="STRING" id="504798.SAMN05421871_103400"/>
<dbReference type="InterPro" id="IPR036890">
    <property type="entry name" value="HATPase_C_sf"/>
</dbReference>
<organism evidence="4 5">
    <name type="scientific">Actinokineospora alba</name>
    <dbReference type="NCBI Taxonomy" id="504798"/>
    <lineage>
        <taxon>Bacteria</taxon>
        <taxon>Bacillati</taxon>
        <taxon>Actinomycetota</taxon>
        <taxon>Actinomycetes</taxon>
        <taxon>Pseudonocardiales</taxon>
        <taxon>Pseudonocardiaceae</taxon>
        <taxon>Actinokineospora</taxon>
    </lineage>
</organism>
<dbReference type="OrthoDB" id="5184914at2"/>
<feature type="domain" description="Histidine kinase/HSP90-like ATPase" evidence="3">
    <location>
        <begin position="14"/>
        <end position="125"/>
    </location>
</feature>
<dbReference type="GO" id="GO:0004674">
    <property type="term" value="F:protein serine/threonine kinase activity"/>
    <property type="evidence" value="ECO:0007669"/>
    <property type="project" value="UniProtKB-KW"/>
</dbReference>